<protein>
    <submittedName>
        <fullName evidence="1">Uncharacterized protein</fullName>
    </submittedName>
</protein>
<dbReference type="Proteomes" id="UP000003688">
    <property type="component" value="Unassembled WGS sequence"/>
</dbReference>
<organism evidence="1 2">
    <name type="scientific">Pedosphaera parvula (strain Ellin514)</name>
    <dbReference type="NCBI Taxonomy" id="320771"/>
    <lineage>
        <taxon>Bacteria</taxon>
        <taxon>Pseudomonadati</taxon>
        <taxon>Verrucomicrobiota</taxon>
        <taxon>Pedosphaerae</taxon>
        <taxon>Pedosphaerales</taxon>
        <taxon>Pedosphaeraceae</taxon>
        <taxon>Pedosphaera</taxon>
    </lineage>
</organism>
<name>B9XCB2_PEDPL</name>
<sequence length="107" mass="11380">MGICAQPAGAVVHAHFCPGLGTLLGPMKLKRQTYFGSTLIELLAVMAIFAGSGQGKGKSQPKLLLGQFGDGRAGWFKYEYVVTNIFGKPSDPSNSDINWTQDGSIAF</sequence>
<dbReference type="AlphaFoldDB" id="B9XCB2"/>
<keyword evidence="2" id="KW-1185">Reference proteome</keyword>
<evidence type="ECO:0000313" key="1">
    <source>
        <dbReference type="EMBL" id="EEF62580.1"/>
    </source>
</evidence>
<accession>B9XCB2</accession>
<gene>
    <name evidence="1" type="ORF">Cflav_PD5215</name>
</gene>
<proteinExistence type="predicted"/>
<dbReference type="EMBL" id="ABOX02000004">
    <property type="protein sequence ID" value="EEF62580.1"/>
    <property type="molecule type" value="Genomic_DNA"/>
</dbReference>
<dbReference type="STRING" id="320771.Cflav_PD5215"/>
<comment type="caution">
    <text evidence="1">The sequence shown here is derived from an EMBL/GenBank/DDBJ whole genome shotgun (WGS) entry which is preliminary data.</text>
</comment>
<evidence type="ECO:0000313" key="2">
    <source>
        <dbReference type="Proteomes" id="UP000003688"/>
    </source>
</evidence>
<reference evidence="1 2" key="1">
    <citation type="journal article" date="2011" name="J. Bacteriol.">
        <title>Genome sequence of 'Pedosphaera parvula' Ellin514, an aerobic Verrucomicrobial isolate from pasture soil.</title>
        <authorList>
            <person name="Kant R."/>
            <person name="van Passel M.W."/>
            <person name="Sangwan P."/>
            <person name="Palva A."/>
            <person name="Lucas S."/>
            <person name="Copeland A."/>
            <person name="Lapidus A."/>
            <person name="Glavina Del Rio T."/>
            <person name="Dalin E."/>
            <person name="Tice H."/>
            <person name="Bruce D."/>
            <person name="Goodwin L."/>
            <person name="Pitluck S."/>
            <person name="Chertkov O."/>
            <person name="Larimer F.W."/>
            <person name="Land M.L."/>
            <person name="Hauser L."/>
            <person name="Brettin T.S."/>
            <person name="Detter J.C."/>
            <person name="Han S."/>
            <person name="de Vos W.M."/>
            <person name="Janssen P.H."/>
            <person name="Smidt H."/>
        </authorList>
    </citation>
    <scope>NUCLEOTIDE SEQUENCE [LARGE SCALE GENOMIC DNA]</scope>
    <source>
        <strain evidence="1 2">Ellin514</strain>
    </source>
</reference>